<dbReference type="AlphaFoldDB" id="A0A699GVS3"/>
<gene>
    <name evidence="2" type="ORF">Tci_226640</name>
</gene>
<organism evidence="2">
    <name type="scientific">Tanacetum cinerariifolium</name>
    <name type="common">Dalmatian daisy</name>
    <name type="synonym">Chrysanthemum cinerariifolium</name>
    <dbReference type="NCBI Taxonomy" id="118510"/>
    <lineage>
        <taxon>Eukaryota</taxon>
        <taxon>Viridiplantae</taxon>
        <taxon>Streptophyta</taxon>
        <taxon>Embryophyta</taxon>
        <taxon>Tracheophyta</taxon>
        <taxon>Spermatophyta</taxon>
        <taxon>Magnoliopsida</taxon>
        <taxon>eudicotyledons</taxon>
        <taxon>Gunneridae</taxon>
        <taxon>Pentapetalae</taxon>
        <taxon>asterids</taxon>
        <taxon>campanulids</taxon>
        <taxon>Asterales</taxon>
        <taxon>Asteraceae</taxon>
        <taxon>Asteroideae</taxon>
        <taxon>Anthemideae</taxon>
        <taxon>Anthemidinae</taxon>
        <taxon>Tanacetum</taxon>
    </lineage>
</organism>
<feature type="compositionally biased region" description="Basic residues" evidence="1">
    <location>
        <begin position="1"/>
        <end position="12"/>
    </location>
</feature>
<dbReference type="EMBL" id="BKCJ010062996">
    <property type="protein sequence ID" value="GEW54664.1"/>
    <property type="molecule type" value="Genomic_DNA"/>
</dbReference>
<proteinExistence type="predicted"/>
<evidence type="ECO:0000256" key="1">
    <source>
        <dbReference type="SAM" id="MobiDB-lite"/>
    </source>
</evidence>
<evidence type="ECO:0000313" key="2">
    <source>
        <dbReference type="EMBL" id="GEW54664.1"/>
    </source>
</evidence>
<name>A0A699GVS3_TANCI</name>
<accession>A0A699GVS3</accession>
<reference evidence="2" key="1">
    <citation type="journal article" date="2019" name="Sci. Rep.">
        <title>Draft genome of Tanacetum cinerariifolium, the natural source of mosquito coil.</title>
        <authorList>
            <person name="Yamashiro T."/>
            <person name="Shiraishi A."/>
            <person name="Satake H."/>
            <person name="Nakayama K."/>
        </authorList>
    </citation>
    <scope>NUCLEOTIDE SEQUENCE</scope>
</reference>
<protein>
    <submittedName>
        <fullName evidence="2">Uncharacterized protein</fullName>
    </submittedName>
</protein>
<comment type="caution">
    <text evidence="2">The sequence shown here is derived from an EMBL/GenBank/DDBJ whole genome shotgun (WGS) entry which is preliminary data.</text>
</comment>
<feature type="region of interest" description="Disordered" evidence="1">
    <location>
        <begin position="1"/>
        <end position="21"/>
    </location>
</feature>
<sequence>MFLTSIRRKKKSSGQDSLTGIKKRRLNSENYPKTRKLIDELNSEEVFGENVKVCRYSRNEDVNQNVLNKEFIDVITIDVEVERVKNDVSKKKKDSSETKQDWLSIRTRGSPKVLYNLMKNLSPAQMKDIIDIGFGVSLGGEDINRMNRLGSEDVMTLEWHSQLSRKNPTPKKVYDKIQESRMGGVLFKLNFLVLFSNAMGLSEKGGQCRPGKSIIGYINEETKIEYLDWCKYVCMCLKMSKINWIRDGENNYYSGPLTALTLDSKMDKLDQKVTLLKLIVEDLEFEFSNGLMDHPNSSRLKDIKANYNGIIRNTDLFDFGYAIEDNSIHHESQYGNSWCRRIRQGFYQRNNKENEEDSSEEEMIEEDDIGNGYRKNEMIIINKDEDEFNVFNDIKPDNKDASIRVQPKRKPSISWYLKSSFKVRGSALNTYANTLSQIEVLTTDTLFILDEETDPIEIVYSSCTNNVRIPRLFLESLAPGLKIDEPVIDAWADLLNFNESYM</sequence>